<protein>
    <recommendedName>
        <fullName evidence="4">Archaeal Type IV pilin N-terminal domain-containing protein</fullName>
    </recommendedName>
</protein>
<dbReference type="STRING" id="572478.Vdis_2259"/>
<gene>
    <name evidence="2" type="ordered locus">Vdis_2259</name>
</gene>
<evidence type="ECO:0000313" key="3">
    <source>
        <dbReference type="Proteomes" id="UP000006681"/>
    </source>
</evidence>
<dbReference type="EMBL" id="CP002100">
    <property type="protein sequence ID" value="ADN51627.1"/>
    <property type="molecule type" value="Genomic_DNA"/>
</dbReference>
<dbReference type="OrthoDB" id="377385at2157"/>
<dbReference type="Proteomes" id="UP000006681">
    <property type="component" value="Chromosome"/>
</dbReference>
<sequence length="142" mass="14451">MGRSTRGEFNLLWVVVTVVSIVMAVVILYIVYNGATKSLSIANSLTGQATTAGGQLIINLKAAGVGTITISNVTLYSGSSTVTSGCTLSSVMLNGQPLSTTSPPWSLKPGDTLSLIYSGSSCSSVTTVDVTTNAGTQPITVS</sequence>
<organism evidence="2 3">
    <name type="scientific">Vulcanisaeta distributa (strain DSM 14429 / JCM 11212 / NBRC 100878 / IC-017)</name>
    <dbReference type="NCBI Taxonomy" id="572478"/>
    <lineage>
        <taxon>Archaea</taxon>
        <taxon>Thermoproteota</taxon>
        <taxon>Thermoprotei</taxon>
        <taxon>Thermoproteales</taxon>
        <taxon>Thermoproteaceae</taxon>
        <taxon>Vulcanisaeta</taxon>
    </lineage>
</organism>
<feature type="transmembrane region" description="Helical" evidence="1">
    <location>
        <begin position="12"/>
        <end position="32"/>
    </location>
</feature>
<accession>E1QQE0</accession>
<dbReference type="HOGENOM" id="CLU_1811550_0_0_2"/>
<dbReference type="AlphaFoldDB" id="E1QQE0"/>
<dbReference type="eggNOG" id="arCOG03871">
    <property type="taxonomic scope" value="Archaea"/>
</dbReference>
<proteinExistence type="predicted"/>
<keyword evidence="1" id="KW-0812">Transmembrane</keyword>
<reference evidence="2 3" key="1">
    <citation type="journal article" date="2010" name="Stand. Genomic Sci.">
        <title>Complete genome sequence of Vulcanisaeta distributa type strain (IC-017).</title>
        <authorList>
            <person name="Mavromatis K."/>
            <person name="Sikorski J."/>
            <person name="Pabst E."/>
            <person name="Teshima H."/>
            <person name="Lapidus A."/>
            <person name="Lucas S."/>
            <person name="Nolan M."/>
            <person name="Glavina Del Rio T."/>
            <person name="Cheng J.F."/>
            <person name="Bruce D."/>
            <person name="Goodwin L."/>
            <person name="Pitluck S."/>
            <person name="Liolios K."/>
            <person name="Ivanova N."/>
            <person name="Mikhailova N."/>
            <person name="Pati A."/>
            <person name="Chen A."/>
            <person name="Palaniappan K."/>
            <person name="Land M."/>
            <person name="Hauser L."/>
            <person name="Chang Y.J."/>
            <person name="Jeffries C.D."/>
            <person name="Rohde M."/>
            <person name="Spring S."/>
            <person name="Goker M."/>
            <person name="Wirth R."/>
            <person name="Woyke T."/>
            <person name="Bristow J."/>
            <person name="Eisen J.A."/>
            <person name="Markowitz V."/>
            <person name="Hugenholtz P."/>
            <person name="Klenk H.P."/>
            <person name="Kyrpides N.C."/>
        </authorList>
    </citation>
    <scope>NUCLEOTIDE SEQUENCE [LARGE SCALE GENOMIC DNA]</scope>
    <source>
        <strain evidence="3">DSM 14429 / JCM 11212 / NBRC 100878 / IC-017</strain>
    </source>
</reference>
<dbReference type="KEGG" id="vdi:Vdis_2259"/>
<evidence type="ECO:0000313" key="2">
    <source>
        <dbReference type="EMBL" id="ADN51627.1"/>
    </source>
</evidence>
<dbReference type="GeneID" id="9753213"/>
<keyword evidence="1" id="KW-1133">Transmembrane helix</keyword>
<name>E1QQE0_VULDI</name>
<evidence type="ECO:0000256" key="1">
    <source>
        <dbReference type="SAM" id="Phobius"/>
    </source>
</evidence>
<reference evidence="3" key="2">
    <citation type="journal article" date="2010" name="Stand. Genomic Sci.">
        <title>Complete genome sequence of Vulcanisaeta distributa type strain (IC-017T).</title>
        <authorList>
            <person name="Mavromatis K."/>
            <person name="Sikorski J."/>
            <person name="Pabst E."/>
            <person name="Teshima H."/>
            <person name="Lapidus A."/>
            <person name="Lucas S."/>
            <person name="Nolan M."/>
            <person name="Glavina Del Rio T."/>
            <person name="Cheng J."/>
            <person name="Bruce D."/>
            <person name="Goodwin L."/>
            <person name="Pitluck S."/>
            <person name="Liolios K."/>
            <person name="Ivanova N."/>
            <person name="Mikhailova N."/>
            <person name="Pati A."/>
            <person name="Chen A."/>
            <person name="Palaniappan K."/>
            <person name="Land M."/>
            <person name="Hauser L."/>
            <person name="Chang Y."/>
            <person name="Jeffries C."/>
            <person name="Rohde M."/>
            <person name="Spring S."/>
            <person name="Goker M."/>
            <person name="Wirth R."/>
            <person name="Woyke T."/>
            <person name="Bristow J."/>
            <person name="Eisen J."/>
            <person name="Markowitz V."/>
            <person name="Hugenholtz P."/>
            <person name="Klenk H."/>
            <person name="Kyrpides N."/>
        </authorList>
    </citation>
    <scope>NUCLEOTIDE SEQUENCE [LARGE SCALE GENOMIC DNA]</scope>
    <source>
        <strain evidence="3">DSM 14429 / JCM 11212 / NBRC 100878 / IC-017</strain>
    </source>
</reference>
<keyword evidence="1" id="KW-0472">Membrane</keyword>
<evidence type="ECO:0008006" key="4">
    <source>
        <dbReference type="Google" id="ProtNLM"/>
    </source>
</evidence>
<keyword evidence="3" id="KW-1185">Reference proteome</keyword>
<dbReference type="RefSeq" id="WP_013337352.1">
    <property type="nucleotide sequence ID" value="NC_014537.1"/>
</dbReference>